<dbReference type="GO" id="GO:0005739">
    <property type="term" value="C:mitochondrion"/>
    <property type="evidence" value="ECO:0007669"/>
    <property type="project" value="UniProtKB-SubCell"/>
</dbReference>
<dbReference type="EMBL" id="KE148146">
    <property type="protein sequence ID" value="EPE10240.1"/>
    <property type="molecule type" value="Genomic_DNA"/>
</dbReference>
<dbReference type="HOGENOM" id="CLU_032162_2_0_1"/>
<evidence type="ECO:0000313" key="11">
    <source>
        <dbReference type="EMBL" id="EPE10240.1"/>
    </source>
</evidence>
<feature type="compositionally biased region" description="Basic and acidic residues" evidence="9">
    <location>
        <begin position="394"/>
        <end position="413"/>
    </location>
</feature>
<dbReference type="InterPro" id="IPR002043">
    <property type="entry name" value="UDG_fam1"/>
</dbReference>
<evidence type="ECO:0000313" key="12">
    <source>
        <dbReference type="Proteomes" id="UP000016923"/>
    </source>
</evidence>
<proteinExistence type="inferred from homology"/>
<dbReference type="STRING" id="1262450.S3D9S5"/>
<evidence type="ECO:0000256" key="9">
    <source>
        <dbReference type="SAM" id="MobiDB-lite"/>
    </source>
</evidence>
<dbReference type="OMA" id="AGKKWFP"/>
<name>S3D9S5_OPHP1</name>
<dbReference type="FunFam" id="3.40.470.10:FF:000007">
    <property type="entry name" value="Uracil-DNA glycosylase"/>
    <property type="match status" value="1"/>
</dbReference>
<comment type="similarity">
    <text evidence="1 7">Belongs to the uracil-DNA glycosylase (UDG) superfamily. UNG family.</text>
</comment>
<gene>
    <name evidence="7" type="primary">UNG1</name>
    <name evidence="11" type="ORF">F503_05335</name>
</gene>
<dbReference type="Proteomes" id="UP000016923">
    <property type="component" value="Unassembled WGS sequence"/>
</dbReference>
<dbReference type="Gene3D" id="3.40.470.10">
    <property type="entry name" value="Uracil-DNA glycosylase-like domain"/>
    <property type="match status" value="1"/>
</dbReference>
<dbReference type="InterPro" id="IPR036895">
    <property type="entry name" value="Uracil-DNA_glycosylase-like_sf"/>
</dbReference>
<evidence type="ECO:0000256" key="7">
    <source>
        <dbReference type="HAMAP-Rule" id="MF_03166"/>
    </source>
</evidence>
<dbReference type="NCBIfam" id="TIGR00628">
    <property type="entry name" value="ung"/>
    <property type="match status" value="1"/>
</dbReference>
<comment type="function">
    <text evidence="7">Excises uracil residues from the DNA which can arise as a result of misincorporation of dUMP residues by DNA polymerase or due to deamination of cytosine.</text>
</comment>
<dbReference type="SMART" id="SM00986">
    <property type="entry name" value="UDG"/>
    <property type="match status" value="1"/>
</dbReference>
<dbReference type="CDD" id="cd10027">
    <property type="entry name" value="UDG-F1-like"/>
    <property type="match status" value="1"/>
</dbReference>
<evidence type="ECO:0000256" key="6">
    <source>
        <dbReference type="ARBA" id="ARBA00023242"/>
    </source>
</evidence>
<dbReference type="SUPFAM" id="SSF52141">
    <property type="entry name" value="Uracil-DNA glycosylase-like"/>
    <property type="match status" value="1"/>
</dbReference>
<keyword evidence="2 7" id="KW-0227">DNA damage</keyword>
<dbReference type="PANTHER" id="PTHR11264:SF0">
    <property type="entry name" value="URACIL-DNA GLYCOSYLASE"/>
    <property type="match status" value="1"/>
</dbReference>
<feature type="compositionally biased region" description="Polar residues" evidence="9">
    <location>
        <begin position="53"/>
        <end position="62"/>
    </location>
</feature>
<reference evidence="11 12" key="1">
    <citation type="journal article" date="2013" name="BMC Genomics">
        <title>The genome and transcriptome of the pine saprophyte Ophiostoma piceae, and a comparison with the bark beetle-associated pine pathogen Grosmannia clavigera.</title>
        <authorList>
            <person name="Haridas S."/>
            <person name="Wang Y."/>
            <person name="Lim L."/>
            <person name="Massoumi Alamouti S."/>
            <person name="Jackman S."/>
            <person name="Docking R."/>
            <person name="Robertson G."/>
            <person name="Birol I."/>
            <person name="Bohlmann J."/>
            <person name="Breuil C."/>
        </authorList>
    </citation>
    <scope>NUCLEOTIDE SEQUENCE [LARGE SCALE GENOMIC DNA]</scope>
    <source>
        <strain evidence="11 12">UAMH 11346</strain>
    </source>
</reference>
<dbReference type="NCBIfam" id="NF003592">
    <property type="entry name" value="PRK05254.1-5"/>
    <property type="match status" value="1"/>
</dbReference>
<feature type="compositionally biased region" description="Acidic residues" evidence="9">
    <location>
        <begin position="336"/>
        <end position="354"/>
    </location>
</feature>
<evidence type="ECO:0000256" key="1">
    <source>
        <dbReference type="ARBA" id="ARBA00008184"/>
    </source>
</evidence>
<feature type="compositionally biased region" description="Basic and acidic residues" evidence="9">
    <location>
        <begin position="355"/>
        <end position="369"/>
    </location>
</feature>
<dbReference type="InterPro" id="IPR018085">
    <property type="entry name" value="Ura-DNA_Glyclase_AS"/>
</dbReference>
<dbReference type="NCBIfam" id="NF003588">
    <property type="entry name" value="PRK05254.1-1"/>
    <property type="match status" value="1"/>
</dbReference>
<evidence type="ECO:0000256" key="8">
    <source>
        <dbReference type="PROSITE-ProRule" id="PRU10072"/>
    </source>
</evidence>
<dbReference type="GO" id="GO:0097510">
    <property type="term" value="P:base-excision repair, AP site formation via deaminated base removal"/>
    <property type="evidence" value="ECO:0007669"/>
    <property type="project" value="TreeGrafter"/>
</dbReference>
<dbReference type="HAMAP" id="MF_00148">
    <property type="entry name" value="UDG"/>
    <property type="match status" value="1"/>
</dbReference>
<dbReference type="PROSITE" id="PS00130">
    <property type="entry name" value="U_DNA_GLYCOSYLASE"/>
    <property type="match status" value="1"/>
</dbReference>
<dbReference type="NCBIfam" id="NF003589">
    <property type="entry name" value="PRK05254.1-2"/>
    <property type="match status" value="1"/>
</dbReference>
<sequence length="419" mass="46366">MSSLKRKAGADDAAASDPKKAKQSSLMSFFGGGGGRNAASPKTPSVPRPVAAASTSTPTPNSAPYKANSKFDKAKWVAGLSKEQQQLLKLEIDTLGESWLALLKDDLKTSSFLDLKRFLCREHNAGRQIFPPPEDVYSWSRYIAFDDVKVVIVGQDPYHNVGQAHGLAFSVKPPIPAPPSLKNMYIALQKDYPGTFQVPKGGSLTAWAERGVLMLNTCLTVRAHEANSHANHGWERFTQQIIDLIAQRRQRGVVFMAWGAPAAKRVVKVDSNRHLVLRSAHPSPLSARRGFYDCHHFRLSNEWLMERYGADGEIDWSLVPGTTTIEGPKKELAKEDAEETETEETEETEEAGETEVEKKTKENEKKDNKPEDDDDDENKTDVEEEEETPTPATAKEHDVKKAVGGEDEKENVKSAEVAE</sequence>
<dbReference type="GO" id="GO:0005634">
    <property type="term" value="C:nucleus"/>
    <property type="evidence" value="ECO:0007669"/>
    <property type="project" value="UniProtKB-SubCell"/>
</dbReference>
<dbReference type="eggNOG" id="KOG2994">
    <property type="taxonomic scope" value="Eukaryota"/>
</dbReference>
<dbReference type="GO" id="GO:0004844">
    <property type="term" value="F:uracil DNA N-glycosylase activity"/>
    <property type="evidence" value="ECO:0007669"/>
    <property type="project" value="UniProtKB-UniRule"/>
</dbReference>
<dbReference type="Pfam" id="PF03167">
    <property type="entry name" value="UDG"/>
    <property type="match status" value="1"/>
</dbReference>
<keyword evidence="3 7" id="KW-0378">Hydrolase</keyword>
<feature type="domain" description="Uracil-DNA glycosylase-like" evidence="10">
    <location>
        <begin position="141"/>
        <end position="304"/>
    </location>
</feature>
<evidence type="ECO:0000256" key="2">
    <source>
        <dbReference type="ARBA" id="ARBA00022763"/>
    </source>
</evidence>
<evidence type="ECO:0000256" key="4">
    <source>
        <dbReference type="ARBA" id="ARBA00023128"/>
    </source>
</evidence>
<evidence type="ECO:0000256" key="3">
    <source>
        <dbReference type="ARBA" id="ARBA00022801"/>
    </source>
</evidence>
<feature type="active site" description="Proton acceptor" evidence="7 8">
    <location>
        <position position="156"/>
    </location>
</feature>
<keyword evidence="5 7" id="KW-0234">DNA repair</keyword>
<dbReference type="AlphaFoldDB" id="S3D9S5"/>
<keyword evidence="12" id="KW-1185">Reference proteome</keyword>
<dbReference type="VEuPathDB" id="FungiDB:F503_05335"/>
<comment type="subcellular location">
    <subcellularLocation>
        <location evidence="7">Mitochondrion</location>
    </subcellularLocation>
    <subcellularLocation>
        <location evidence="7">Nucleus</location>
    </subcellularLocation>
</comment>
<dbReference type="EC" id="3.2.2.27" evidence="7"/>
<keyword evidence="4 7" id="KW-0496">Mitochondrion</keyword>
<dbReference type="OrthoDB" id="10031947at2759"/>
<comment type="catalytic activity">
    <reaction evidence="7">
        <text>Hydrolyzes single-stranded DNA or mismatched double-stranded DNA and polynucleotides, releasing free uracil.</text>
        <dbReference type="EC" id="3.2.2.27"/>
    </reaction>
</comment>
<feature type="compositionally biased region" description="Acidic residues" evidence="9">
    <location>
        <begin position="370"/>
        <end position="388"/>
    </location>
</feature>
<feature type="region of interest" description="Disordered" evidence="9">
    <location>
        <begin position="315"/>
        <end position="419"/>
    </location>
</feature>
<dbReference type="InterPro" id="IPR005122">
    <property type="entry name" value="Uracil-DNA_glycosylase-like"/>
</dbReference>
<organism evidence="11 12">
    <name type="scientific">Ophiostoma piceae (strain UAMH 11346)</name>
    <name type="common">Sap stain fungus</name>
    <dbReference type="NCBI Taxonomy" id="1262450"/>
    <lineage>
        <taxon>Eukaryota</taxon>
        <taxon>Fungi</taxon>
        <taxon>Dikarya</taxon>
        <taxon>Ascomycota</taxon>
        <taxon>Pezizomycotina</taxon>
        <taxon>Sordariomycetes</taxon>
        <taxon>Sordariomycetidae</taxon>
        <taxon>Ophiostomatales</taxon>
        <taxon>Ophiostomataceae</taxon>
        <taxon>Ophiostoma</taxon>
    </lineage>
</organism>
<feature type="region of interest" description="Disordered" evidence="9">
    <location>
        <begin position="1"/>
        <end position="66"/>
    </location>
</feature>
<dbReference type="PANTHER" id="PTHR11264">
    <property type="entry name" value="URACIL-DNA GLYCOSYLASE"/>
    <property type="match status" value="1"/>
</dbReference>
<keyword evidence="6 7" id="KW-0539">Nucleus</keyword>
<dbReference type="SMART" id="SM00987">
    <property type="entry name" value="UreE_C"/>
    <property type="match status" value="1"/>
</dbReference>
<evidence type="ECO:0000256" key="5">
    <source>
        <dbReference type="ARBA" id="ARBA00023204"/>
    </source>
</evidence>
<protein>
    <recommendedName>
        <fullName evidence="7">Uracil-DNA glycosylase</fullName>
        <shortName evidence="7">UDG</shortName>
        <ecNumber evidence="7">3.2.2.27</ecNumber>
    </recommendedName>
</protein>
<accession>S3D9S5</accession>
<evidence type="ECO:0000259" key="10">
    <source>
        <dbReference type="SMART" id="SM00986"/>
    </source>
</evidence>